<protein>
    <submittedName>
        <fullName evidence="1">Uncharacterized protein</fullName>
    </submittedName>
</protein>
<evidence type="ECO:0000313" key="2">
    <source>
        <dbReference type="Proteomes" id="UP001152755"/>
    </source>
</evidence>
<accession>A0A9X4LVP0</accession>
<gene>
    <name evidence="1" type="ORF">NVS88_01100</name>
</gene>
<dbReference type="Proteomes" id="UP001152755">
    <property type="component" value="Unassembled WGS sequence"/>
</dbReference>
<keyword evidence="2" id="KW-1185">Reference proteome</keyword>
<comment type="caution">
    <text evidence="1">The sequence shown here is derived from an EMBL/GenBank/DDBJ whole genome shotgun (WGS) entry which is preliminary data.</text>
</comment>
<dbReference type="RefSeq" id="WP_277829507.1">
    <property type="nucleotide sequence ID" value="NZ_JAAIVF010000001.1"/>
</dbReference>
<dbReference type="AlphaFoldDB" id="A0A9X4LVP0"/>
<organism evidence="1 2">
    <name type="scientific">Speluncibacter jeojiensis</name>
    <dbReference type="NCBI Taxonomy" id="2710754"/>
    <lineage>
        <taxon>Bacteria</taxon>
        <taxon>Bacillati</taxon>
        <taxon>Actinomycetota</taxon>
        <taxon>Actinomycetes</taxon>
        <taxon>Mycobacteriales</taxon>
        <taxon>Speluncibacteraceae</taxon>
        <taxon>Speluncibacter</taxon>
    </lineage>
</organism>
<proteinExistence type="predicted"/>
<dbReference type="EMBL" id="JANRHA010000001">
    <property type="protein sequence ID" value="MDG3013153.1"/>
    <property type="molecule type" value="Genomic_DNA"/>
</dbReference>
<sequence length="41" mass="4403">MGYLRACYRLPMMLAGSVVSTTASGRLCAMGARLRLNLARA</sequence>
<evidence type="ECO:0000313" key="1">
    <source>
        <dbReference type="EMBL" id="MDG3013153.1"/>
    </source>
</evidence>
<name>A0A9X4LVP0_9ACTN</name>
<reference evidence="1" key="1">
    <citation type="submission" date="2022-08" db="EMBL/GenBank/DDBJ databases">
        <title>Genome analysis of Corynebacteriales strain.</title>
        <authorList>
            <person name="Lee S.D."/>
        </authorList>
    </citation>
    <scope>NUCLEOTIDE SEQUENCE</scope>
    <source>
        <strain evidence="1">D3-21</strain>
    </source>
</reference>